<dbReference type="InterPro" id="IPR058533">
    <property type="entry name" value="Cation_efflux_TM"/>
</dbReference>
<proteinExistence type="predicted"/>
<feature type="transmembrane region" description="Helical" evidence="7">
    <location>
        <begin position="23"/>
        <end position="40"/>
    </location>
</feature>
<comment type="subcellular location">
    <subcellularLocation>
        <location evidence="1">Membrane</location>
        <topology evidence="1">Multi-pass membrane protein</topology>
    </subcellularLocation>
</comment>
<sequence>MKPVDPFEFPPEQMAAYKRARRLEYFTLVYIGSAALFLYLTMGNSQAMRTSWLEDMISLVPALAFLITTRVARLPARSGFPYGFHSAISIGHLTASLALLVMGLFLLGEAVLTLATGERPSIGGFTIFGHTVWAGWPMLAALAYTGIPSFFLGRAKARLAPQINDKILHADADMMKADWMFECATAIGVVGIGFGFWWMDGAAAAIVSANIVRDGIVNLSAAVADLIDEAPRKTTDRTQVEPVPQELARYLESFPWVEKAEVRMRDEGHVLVGEAFIVPRRTDDLVDKIADLTEKAKSYHWRIRDLVVMPVTHAELSGIDKGMKSNSAPHAGLDPATFR</sequence>
<evidence type="ECO:0000313" key="9">
    <source>
        <dbReference type="EMBL" id="KAB0269457.1"/>
    </source>
</evidence>
<keyword evidence="3 7" id="KW-0812">Transmembrane</keyword>
<evidence type="ECO:0000256" key="3">
    <source>
        <dbReference type="ARBA" id="ARBA00022692"/>
    </source>
</evidence>
<dbReference type="GO" id="GO:0008324">
    <property type="term" value="F:monoatomic cation transmembrane transporter activity"/>
    <property type="evidence" value="ECO:0007669"/>
    <property type="project" value="InterPro"/>
</dbReference>
<keyword evidence="2" id="KW-0813">Transport</keyword>
<feature type="transmembrane region" description="Helical" evidence="7">
    <location>
        <begin position="127"/>
        <end position="152"/>
    </location>
</feature>
<dbReference type="Pfam" id="PF01545">
    <property type="entry name" value="Cation_efflux"/>
    <property type="match status" value="1"/>
</dbReference>
<evidence type="ECO:0000256" key="6">
    <source>
        <dbReference type="SAM" id="MobiDB-lite"/>
    </source>
</evidence>
<feature type="region of interest" description="Disordered" evidence="6">
    <location>
        <begin position="319"/>
        <end position="339"/>
    </location>
</feature>
<dbReference type="RefSeq" id="WP_150941722.1">
    <property type="nucleotide sequence ID" value="NZ_VCMV01000002.1"/>
</dbReference>
<name>A0A5N3PI97_9HYPH</name>
<evidence type="ECO:0000313" key="10">
    <source>
        <dbReference type="Proteomes" id="UP000325684"/>
    </source>
</evidence>
<evidence type="ECO:0000256" key="7">
    <source>
        <dbReference type="SAM" id="Phobius"/>
    </source>
</evidence>
<dbReference type="InterPro" id="IPR050291">
    <property type="entry name" value="CDF_Transporter"/>
</dbReference>
<dbReference type="PANTHER" id="PTHR43840">
    <property type="entry name" value="MITOCHONDRIAL METAL TRANSPORTER 1-RELATED"/>
    <property type="match status" value="1"/>
</dbReference>
<dbReference type="PANTHER" id="PTHR43840:SF15">
    <property type="entry name" value="MITOCHONDRIAL METAL TRANSPORTER 1-RELATED"/>
    <property type="match status" value="1"/>
</dbReference>
<dbReference type="Gene3D" id="1.20.1510.10">
    <property type="entry name" value="Cation efflux protein transmembrane domain"/>
    <property type="match status" value="1"/>
</dbReference>
<dbReference type="SUPFAM" id="SSF161111">
    <property type="entry name" value="Cation efflux protein transmembrane domain-like"/>
    <property type="match status" value="1"/>
</dbReference>
<keyword evidence="10" id="KW-1185">Reference proteome</keyword>
<keyword evidence="4 7" id="KW-1133">Transmembrane helix</keyword>
<reference evidence="9 10" key="1">
    <citation type="journal article" date="2019" name="Microorganisms">
        <title>Genome Insights into the Novel Species Microvirga brassicacearum, a Rapeseed Endophyte with Biotechnological Potential.</title>
        <authorList>
            <person name="Jimenez-Gomez A."/>
            <person name="Saati-Santamaria Z."/>
            <person name="Igual J.M."/>
            <person name="Rivas R."/>
            <person name="Mateos P.F."/>
            <person name="Garcia-Fraile P."/>
        </authorList>
    </citation>
    <scope>NUCLEOTIDE SEQUENCE [LARGE SCALE GENOMIC DNA]</scope>
    <source>
        <strain evidence="9 10">CDVBN77</strain>
    </source>
</reference>
<organism evidence="9 10">
    <name type="scientific">Microvirga brassicacearum</name>
    <dbReference type="NCBI Taxonomy" id="2580413"/>
    <lineage>
        <taxon>Bacteria</taxon>
        <taxon>Pseudomonadati</taxon>
        <taxon>Pseudomonadota</taxon>
        <taxon>Alphaproteobacteria</taxon>
        <taxon>Hyphomicrobiales</taxon>
        <taxon>Methylobacteriaceae</taxon>
        <taxon>Microvirga</taxon>
    </lineage>
</organism>
<dbReference type="GO" id="GO:0016020">
    <property type="term" value="C:membrane"/>
    <property type="evidence" value="ECO:0007669"/>
    <property type="project" value="UniProtKB-SubCell"/>
</dbReference>
<feature type="transmembrane region" description="Helical" evidence="7">
    <location>
        <begin position="179"/>
        <end position="199"/>
    </location>
</feature>
<dbReference type="OrthoDB" id="9806522at2"/>
<feature type="transmembrane region" description="Helical" evidence="7">
    <location>
        <begin position="52"/>
        <end position="72"/>
    </location>
</feature>
<protein>
    <submittedName>
        <fullName evidence="9">Cation transporter</fullName>
    </submittedName>
</protein>
<evidence type="ECO:0000256" key="4">
    <source>
        <dbReference type="ARBA" id="ARBA00022989"/>
    </source>
</evidence>
<evidence type="ECO:0000256" key="5">
    <source>
        <dbReference type="ARBA" id="ARBA00023136"/>
    </source>
</evidence>
<feature type="domain" description="Cation efflux protein transmembrane" evidence="8">
    <location>
        <begin position="33"/>
        <end position="226"/>
    </location>
</feature>
<evidence type="ECO:0000256" key="1">
    <source>
        <dbReference type="ARBA" id="ARBA00004141"/>
    </source>
</evidence>
<gene>
    <name evidence="9" type="ORF">FEZ63_00705</name>
</gene>
<accession>A0A5N3PI97</accession>
<comment type="caution">
    <text evidence="9">The sequence shown here is derived from an EMBL/GenBank/DDBJ whole genome shotgun (WGS) entry which is preliminary data.</text>
</comment>
<dbReference type="InterPro" id="IPR027469">
    <property type="entry name" value="Cation_efflux_TMD_sf"/>
</dbReference>
<dbReference type="Proteomes" id="UP000325684">
    <property type="component" value="Unassembled WGS sequence"/>
</dbReference>
<keyword evidence="5 7" id="KW-0472">Membrane</keyword>
<feature type="transmembrane region" description="Helical" evidence="7">
    <location>
        <begin position="84"/>
        <end position="107"/>
    </location>
</feature>
<dbReference type="AlphaFoldDB" id="A0A5N3PI97"/>
<evidence type="ECO:0000259" key="8">
    <source>
        <dbReference type="Pfam" id="PF01545"/>
    </source>
</evidence>
<dbReference type="EMBL" id="VCMV01000002">
    <property type="protein sequence ID" value="KAB0269457.1"/>
    <property type="molecule type" value="Genomic_DNA"/>
</dbReference>
<evidence type="ECO:0000256" key="2">
    <source>
        <dbReference type="ARBA" id="ARBA00022448"/>
    </source>
</evidence>